<gene>
    <name evidence="1" type="ORF">M9H77_22960</name>
</gene>
<protein>
    <submittedName>
        <fullName evidence="1">Uncharacterized protein</fullName>
    </submittedName>
</protein>
<accession>A0ACC0AT59</accession>
<evidence type="ECO:0000313" key="2">
    <source>
        <dbReference type="Proteomes" id="UP001060085"/>
    </source>
</evidence>
<dbReference type="EMBL" id="CM044705">
    <property type="protein sequence ID" value="KAI5663637.1"/>
    <property type="molecule type" value="Genomic_DNA"/>
</dbReference>
<comment type="caution">
    <text evidence="1">The sequence shown here is derived from an EMBL/GenBank/DDBJ whole genome shotgun (WGS) entry which is preliminary data.</text>
</comment>
<proteinExistence type="predicted"/>
<dbReference type="Proteomes" id="UP001060085">
    <property type="component" value="Linkage Group LG05"/>
</dbReference>
<reference evidence="2" key="1">
    <citation type="journal article" date="2023" name="Nat. Plants">
        <title>Single-cell RNA sequencing provides a high-resolution roadmap for understanding the multicellular compartmentation of specialized metabolism.</title>
        <authorList>
            <person name="Sun S."/>
            <person name="Shen X."/>
            <person name="Li Y."/>
            <person name="Li Y."/>
            <person name="Wang S."/>
            <person name="Li R."/>
            <person name="Zhang H."/>
            <person name="Shen G."/>
            <person name="Guo B."/>
            <person name="Wei J."/>
            <person name="Xu J."/>
            <person name="St-Pierre B."/>
            <person name="Chen S."/>
            <person name="Sun C."/>
        </authorList>
    </citation>
    <scope>NUCLEOTIDE SEQUENCE [LARGE SCALE GENOMIC DNA]</scope>
</reference>
<evidence type="ECO:0000313" key="1">
    <source>
        <dbReference type="EMBL" id="KAI5663637.1"/>
    </source>
</evidence>
<sequence>MRQFVKGLRVELQRALAPLPPMGFAAAVEVATRIEMTVQAVIQRKTTIGLAATPYKHFKRYRGEQRTGNEGRPTLTLRGAHRVCTYCGRSGHVAEICYLKLRLCFKCGKPGHTKDQCPEMQQVPPETSRRAVRPPVMRGAME</sequence>
<organism evidence="1 2">
    <name type="scientific">Catharanthus roseus</name>
    <name type="common">Madagascar periwinkle</name>
    <name type="synonym">Vinca rosea</name>
    <dbReference type="NCBI Taxonomy" id="4058"/>
    <lineage>
        <taxon>Eukaryota</taxon>
        <taxon>Viridiplantae</taxon>
        <taxon>Streptophyta</taxon>
        <taxon>Embryophyta</taxon>
        <taxon>Tracheophyta</taxon>
        <taxon>Spermatophyta</taxon>
        <taxon>Magnoliopsida</taxon>
        <taxon>eudicotyledons</taxon>
        <taxon>Gunneridae</taxon>
        <taxon>Pentapetalae</taxon>
        <taxon>asterids</taxon>
        <taxon>lamiids</taxon>
        <taxon>Gentianales</taxon>
        <taxon>Apocynaceae</taxon>
        <taxon>Rauvolfioideae</taxon>
        <taxon>Vinceae</taxon>
        <taxon>Catharanthinae</taxon>
        <taxon>Catharanthus</taxon>
    </lineage>
</organism>
<name>A0ACC0AT59_CATRO</name>
<keyword evidence="2" id="KW-1185">Reference proteome</keyword>